<feature type="compositionally biased region" description="Acidic residues" evidence="1">
    <location>
        <begin position="217"/>
        <end position="226"/>
    </location>
</feature>
<dbReference type="Proteomes" id="UP000663852">
    <property type="component" value="Unassembled WGS sequence"/>
</dbReference>
<accession>A0A813N6X4</accession>
<sequence>MNRKSTALSPLKRPSTRSLAVTKSLSTQPDKYTFQSDDEDHSKKPVLVRKNLTPISAKRSSRARPTPAAKSSKVDASPKRTSVSSSNVESDTGTEENLPIKSKRSVSQTNTSASEKISTAKKRGRKTKMSSIADNDHEQEKSKQQMETENIVPLQSVKRRYSKKKTLSTDTNPKNDPNDDDGNNEKLAAVDEKDLMQFGSPQHQTSSQPPSQRQQESDDDFSDDSVEFVWKGSSKMSIEILKRRIPKDEPREYSSTQSDPTAQRKRAIIPRLTNFDALSGQPVDNSSSSTTTTATTTNKRTLNDSSEHNAQQKKSSPKMTTTTTAAAASGTGATEDKPRPRIYAVKSTTMKSRPLPPQSQQPEIKRPKWMNDQQGKSDEEDDDESNVPPAGEEPDDYDYVPKGQYIPKRPSYRGRGTYPGRRGTGMRGRPPGSRRQWHDDDDDDDDYDQYEEMNSRYGPRKQTAYRSSRPAYDMGDDEDYDKNRRMSLTQAYRRNTNVRPPLSSMSGQRRIAINNGNHPIYKPFKSSSYRPTPATLGLSTSNRRTSSTSRSPVSTISKPHHHLSSTMSKHYSDEDYYQQQTRSSVTTANNTSGNTYVTKMNDSQLNDVSNQSQIFYVNVPQQEQKNQQVLSVLTSDQQQQQVLPVTVVQQVKLPVDAPKQKKILPKPSATNPSGNSTNDHYSNNAKPFAWSRPPGRIQASNDEHLANKHTNNTASNNTDLDTMEAAHVLATAADVTMAADARRKAQQHDDDMTMMVDETPSNIAGEETIQCDDNAAKQIVQQLGTITANIIDENGVEHTVLLSTEEAQQLLGSQGAIIVDSDGQPISIQQAQPQTFVSPFALDQNQLQALLAQAGIDPNTPLTIEQIDPNQQQQVATLCTSPGGTQYTVLTQAPSQQQFIIQTTNEPEQSHVSVPQQVQVQLQPQPQSVIQPQAIVPKEELSSPPTKRRAFAVKSTTRQDVYEDVNDRSRRKIFATKSTVTHMNDDIHDDQEGFIGTRAYHRNTGRK</sequence>
<feature type="compositionally biased region" description="Polar residues" evidence="1">
    <location>
        <begin position="105"/>
        <end position="117"/>
    </location>
</feature>
<organism evidence="2 3">
    <name type="scientific">Adineta ricciae</name>
    <name type="common">Rotifer</name>
    <dbReference type="NCBI Taxonomy" id="249248"/>
    <lineage>
        <taxon>Eukaryota</taxon>
        <taxon>Metazoa</taxon>
        <taxon>Spiralia</taxon>
        <taxon>Gnathifera</taxon>
        <taxon>Rotifera</taxon>
        <taxon>Eurotatoria</taxon>
        <taxon>Bdelloidea</taxon>
        <taxon>Adinetida</taxon>
        <taxon>Adinetidae</taxon>
        <taxon>Adineta</taxon>
    </lineage>
</organism>
<name>A0A813N6X4_ADIRI</name>
<feature type="compositionally biased region" description="Basic and acidic residues" evidence="1">
    <location>
        <begin position="240"/>
        <end position="252"/>
    </location>
</feature>
<comment type="caution">
    <text evidence="2">The sequence shown here is derived from an EMBL/GenBank/DDBJ whole genome shotgun (WGS) entry which is preliminary data.</text>
</comment>
<dbReference type="AlphaFoldDB" id="A0A813N6X4"/>
<proteinExistence type="predicted"/>
<feature type="compositionally biased region" description="Acidic residues" evidence="1">
    <location>
        <begin position="439"/>
        <end position="451"/>
    </location>
</feature>
<feature type="compositionally biased region" description="Basic residues" evidence="1">
    <location>
        <begin position="157"/>
        <end position="166"/>
    </location>
</feature>
<feature type="compositionally biased region" description="Polar residues" evidence="1">
    <location>
        <begin position="668"/>
        <end position="685"/>
    </location>
</feature>
<feature type="compositionally biased region" description="Low complexity" evidence="1">
    <location>
        <begin position="320"/>
        <end position="333"/>
    </location>
</feature>
<feature type="compositionally biased region" description="Basic residues" evidence="1">
    <location>
        <begin position="119"/>
        <end position="128"/>
    </location>
</feature>
<feature type="compositionally biased region" description="Low complexity" evidence="1">
    <location>
        <begin position="286"/>
        <end position="297"/>
    </location>
</feature>
<feature type="compositionally biased region" description="Low complexity" evidence="1">
    <location>
        <begin position="200"/>
        <end position="214"/>
    </location>
</feature>
<feature type="compositionally biased region" description="Low complexity" evidence="1">
    <location>
        <begin position="413"/>
        <end position="434"/>
    </location>
</feature>
<feature type="compositionally biased region" description="Polar residues" evidence="1">
    <location>
        <begin position="16"/>
        <end position="35"/>
    </location>
</feature>
<feature type="region of interest" description="Disordered" evidence="1">
    <location>
        <begin position="658"/>
        <end position="699"/>
    </location>
</feature>
<reference evidence="2" key="1">
    <citation type="submission" date="2021-02" db="EMBL/GenBank/DDBJ databases">
        <authorList>
            <person name="Nowell W R."/>
        </authorList>
    </citation>
    <scope>NUCLEOTIDE SEQUENCE</scope>
</reference>
<feature type="region of interest" description="Disordered" evidence="1">
    <location>
        <begin position="533"/>
        <end position="572"/>
    </location>
</feature>
<feature type="compositionally biased region" description="Low complexity" evidence="1">
    <location>
        <begin position="539"/>
        <end position="557"/>
    </location>
</feature>
<evidence type="ECO:0000313" key="2">
    <source>
        <dbReference type="EMBL" id="CAF0735272.1"/>
    </source>
</evidence>
<dbReference type="EMBL" id="CAJNOJ010000003">
    <property type="protein sequence ID" value="CAF0735272.1"/>
    <property type="molecule type" value="Genomic_DNA"/>
</dbReference>
<evidence type="ECO:0000256" key="1">
    <source>
        <dbReference type="SAM" id="MobiDB-lite"/>
    </source>
</evidence>
<feature type="compositionally biased region" description="Polar residues" evidence="1">
    <location>
        <begin position="308"/>
        <end position="319"/>
    </location>
</feature>
<dbReference type="OrthoDB" id="10042490at2759"/>
<feature type="region of interest" description="Disordered" evidence="1">
    <location>
        <begin position="1"/>
        <end position="481"/>
    </location>
</feature>
<feature type="compositionally biased region" description="Basic and acidic residues" evidence="1">
    <location>
        <begin position="134"/>
        <end position="146"/>
    </location>
</feature>
<gene>
    <name evidence="2" type="ORF">EDS130_LOCUS1389</name>
</gene>
<evidence type="ECO:0000313" key="3">
    <source>
        <dbReference type="Proteomes" id="UP000663852"/>
    </source>
</evidence>
<protein>
    <submittedName>
        <fullName evidence="2">Uncharacterized protein</fullName>
    </submittedName>
</protein>
<feature type="compositionally biased region" description="Polar residues" evidence="1">
    <location>
        <begin position="79"/>
        <end position="91"/>
    </location>
</feature>